<protein>
    <submittedName>
        <fullName evidence="2">Uncharacterized protein</fullName>
    </submittedName>
</protein>
<evidence type="ECO:0000256" key="1">
    <source>
        <dbReference type="SAM" id="Phobius"/>
    </source>
</evidence>
<dbReference type="Pfam" id="PF05684">
    <property type="entry name" value="DUF819"/>
    <property type="match status" value="1"/>
</dbReference>
<proteinExistence type="predicted"/>
<keyword evidence="1" id="KW-0812">Transmembrane</keyword>
<feature type="transmembrane region" description="Helical" evidence="1">
    <location>
        <begin position="102"/>
        <end position="127"/>
    </location>
</feature>
<dbReference type="PANTHER" id="PTHR34289">
    <property type="entry name" value="PROTEIN, PUTATIVE (DUF819)-RELATED"/>
    <property type="match status" value="1"/>
</dbReference>
<reference evidence="2" key="1">
    <citation type="submission" date="2021-01" db="EMBL/GenBank/DDBJ databases">
        <authorList>
            <person name="Corre E."/>
            <person name="Pelletier E."/>
            <person name="Niang G."/>
            <person name="Scheremetjew M."/>
            <person name="Finn R."/>
            <person name="Kale V."/>
            <person name="Holt S."/>
            <person name="Cochrane G."/>
            <person name="Meng A."/>
            <person name="Brown T."/>
            <person name="Cohen L."/>
        </authorList>
    </citation>
    <scope>NUCLEOTIDE SEQUENCE</scope>
    <source>
        <strain evidence="2">CCMP1452</strain>
    </source>
</reference>
<evidence type="ECO:0000313" key="2">
    <source>
        <dbReference type="EMBL" id="CAD9684612.1"/>
    </source>
</evidence>
<accession>A0A7S2RZ16</accession>
<organism evidence="2">
    <name type="scientific">Eucampia antarctica</name>
    <dbReference type="NCBI Taxonomy" id="49252"/>
    <lineage>
        <taxon>Eukaryota</taxon>
        <taxon>Sar</taxon>
        <taxon>Stramenopiles</taxon>
        <taxon>Ochrophyta</taxon>
        <taxon>Bacillariophyta</taxon>
        <taxon>Mediophyceae</taxon>
        <taxon>Biddulphiophycidae</taxon>
        <taxon>Hemiaulales</taxon>
        <taxon>Hemiaulaceae</taxon>
        <taxon>Eucampia</taxon>
    </lineage>
</organism>
<sequence length="130" mass="13750">MGTTLLYMFFATAGAPGISLASSTIRNSFIPLSLYLSILYSVHGFILWLGRFIWNKTNKSDTANPDQQGMMAPQRLLVASSAAIGGPATAAALAQANGWKSLVVPSLLVGNLGYAMATFLGIAFYSLTAR</sequence>
<dbReference type="PANTHER" id="PTHR34289:SF8">
    <property type="entry name" value="DUF819 DOMAIN-CONTAINING PROTEIN"/>
    <property type="match status" value="1"/>
</dbReference>
<keyword evidence="1" id="KW-1133">Transmembrane helix</keyword>
<keyword evidence="1" id="KW-0472">Membrane</keyword>
<feature type="transmembrane region" description="Helical" evidence="1">
    <location>
        <begin position="75"/>
        <end position="96"/>
    </location>
</feature>
<feature type="transmembrane region" description="Helical" evidence="1">
    <location>
        <begin position="31"/>
        <end position="54"/>
    </location>
</feature>
<dbReference type="InterPro" id="IPR008537">
    <property type="entry name" value="DUF819"/>
</dbReference>
<name>A0A7S2RZ16_9STRA</name>
<gene>
    <name evidence="2" type="ORF">EANT1437_LOCUS10648</name>
</gene>
<dbReference type="EMBL" id="HBHI01020752">
    <property type="protein sequence ID" value="CAD9684612.1"/>
    <property type="molecule type" value="Transcribed_RNA"/>
</dbReference>
<dbReference type="AlphaFoldDB" id="A0A7S2RZ16"/>